<feature type="chain" id="PRO_5003376557" evidence="7">
    <location>
        <begin position="21"/>
        <end position="539"/>
    </location>
</feature>
<dbReference type="InterPro" id="IPR011707">
    <property type="entry name" value="Cu-oxidase-like_N"/>
</dbReference>
<gene>
    <name evidence="11" type="primary">Sllcc4</name>
    <name evidence="11" type="ORF">SERLADRAFT_362736</name>
</gene>
<dbReference type="AlphaFoldDB" id="F8P308"/>
<dbReference type="Pfam" id="PF00394">
    <property type="entry name" value="Cu-oxidase"/>
    <property type="match status" value="1"/>
</dbReference>
<feature type="domain" description="Plastocyanin-like" evidence="8">
    <location>
        <begin position="181"/>
        <end position="324"/>
    </location>
</feature>
<dbReference type="Pfam" id="PF07732">
    <property type="entry name" value="Cu-oxidase_3"/>
    <property type="match status" value="1"/>
</dbReference>
<comment type="similarity">
    <text evidence="1">Belongs to the multicopper oxidase family.</text>
</comment>
<organism>
    <name type="scientific">Serpula lacrymans var. lacrymans (strain S7.9)</name>
    <name type="common">Dry rot fungus</name>
    <dbReference type="NCBI Taxonomy" id="578457"/>
    <lineage>
        <taxon>Eukaryota</taxon>
        <taxon>Fungi</taxon>
        <taxon>Dikarya</taxon>
        <taxon>Basidiomycota</taxon>
        <taxon>Agaricomycotina</taxon>
        <taxon>Agaricomycetes</taxon>
        <taxon>Agaricomycetidae</taxon>
        <taxon>Boletales</taxon>
        <taxon>Coniophorineae</taxon>
        <taxon>Serpulaceae</taxon>
        <taxon>Serpula</taxon>
    </lineage>
</organism>
<name>F8P308_SERL9</name>
<evidence type="ECO:0000256" key="6">
    <source>
        <dbReference type="ARBA" id="ARBA00023180"/>
    </source>
</evidence>
<proteinExistence type="inferred from homology"/>
<dbReference type="Proteomes" id="UP000008064">
    <property type="component" value="Unassembled WGS sequence"/>
</dbReference>
<dbReference type="PANTHER" id="PTHR11709:SF511">
    <property type="entry name" value="LACCASE"/>
    <property type="match status" value="1"/>
</dbReference>
<dbReference type="Pfam" id="PF07731">
    <property type="entry name" value="Cu-oxidase_2"/>
    <property type="match status" value="1"/>
</dbReference>
<evidence type="ECO:0000259" key="10">
    <source>
        <dbReference type="Pfam" id="PF07732"/>
    </source>
</evidence>
<evidence type="ECO:0000256" key="2">
    <source>
        <dbReference type="ARBA" id="ARBA00022723"/>
    </source>
</evidence>
<feature type="signal peptide" evidence="7">
    <location>
        <begin position="1"/>
        <end position="20"/>
    </location>
</feature>
<dbReference type="RefSeq" id="XP_007321077.1">
    <property type="nucleotide sequence ID" value="XM_007321015.1"/>
</dbReference>
<dbReference type="KEGG" id="sla:SERLADRAFT_362736"/>
<evidence type="ECO:0000256" key="1">
    <source>
        <dbReference type="ARBA" id="ARBA00010609"/>
    </source>
</evidence>
<dbReference type="GO" id="GO:0005507">
    <property type="term" value="F:copper ion binding"/>
    <property type="evidence" value="ECO:0007669"/>
    <property type="project" value="InterPro"/>
</dbReference>
<reference evidence="11" key="1">
    <citation type="submission" date="2011-04" db="EMBL/GenBank/DDBJ databases">
        <title>Evolution of plant cell wall degrading machinery underlies the functional diversity of forest fungi.</title>
        <authorList>
            <consortium name="US DOE Joint Genome Institute (JGI-PGF)"/>
            <person name="Eastwood D.C."/>
            <person name="Floudas D."/>
            <person name="Binder M."/>
            <person name="Majcherczyk A."/>
            <person name="Schneider P."/>
            <person name="Aerts A."/>
            <person name="Asiegbu F.O."/>
            <person name="Baker S.E."/>
            <person name="Barry K."/>
            <person name="Bendiksby M."/>
            <person name="Blumentritt M."/>
            <person name="Coutinho P.M."/>
            <person name="Cullen D."/>
            <person name="Cullen D."/>
            <person name="Gathman A."/>
            <person name="Goodell B."/>
            <person name="Henrissat B."/>
            <person name="Ihrmark K."/>
            <person name="Kauserud H."/>
            <person name="Kohler A."/>
            <person name="LaButti K."/>
            <person name="Lapidus A."/>
            <person name="Lavin J.L."/>
            <person name="Lee Y.-H."/>
            <person name="Lindquist E."/>
            <person name="Lilly W."/>
            <person name="Lucas S."/>
            <person name="Morin E."/>
            <person name="Murat C."/>
            <person name="Oguiza J.A."/>
            <person name="Park J."/>
            <person name="Pisabarro A.G."/>
            <person name="Riley R."/>
            <person name="Rosling A."/>
            <person name="Salamov A."/>
            <person name="Schmidt O."/>
            <person name="Schmutz J."/>
            <person name="Skrede I."/>
            <person name="Stenlid J."/>
            <person name="Wiebenga A."/>
            <person name="Xie X."/>
            <person name="Kues U."/>
            <person name="Hibbett D.S."/>
            <person name="Hoffmeister D."/>
            <person name="Hogberg N."/>
            <person name="Martin F."/>
            <person name="Grigoriev I.V."/>
            <person name="Watkinson S.C."/>
        </authorList>
    </citation>
    <scope>NUCLEOTIDE SEQUENCE</scope>
    <source>
        <strain evidence="11">S7.9</strain>
    </source>
</reference>
<dbReference type="FunFam" id="2.60.40.420:FF:000045">
    <property type="entry name" value="Laccase 2"/>
    <property type="match status" value="1"/>
</dbReference>
<dbReference type="InterPro" id="IPR001117">
    <property type="entry name" value="Cu-oxidase_2nd"/>
</dbReference>
<feature type="domain" description="Plastocyanin-like" evidence="10">
    <location>
        <begin position="52"/>
        <end position="168"/>
    </location>
</feature>
<evidence type="ECO:0000259" key="8">
    <source>
        <dbReference type="Pfam" id="PF00394"/>
    </source>
</evidence>
<accession>F8P308</accession>
<keyword evidence="5" id="KW-1015">Disulfide bond</keyword>
<feature type="domain" description="Plastocyanin-like" evidence="9">
    <location>
        <begin position="385"/>
        <end position="511"/>
    </location>
</feature>
<dbReference type="GO" id="GO:0016491">
    <property type="term" value="F:oxidoreductase activity"/>
    <property type="evidence" value="ECO:0007669"/>
    <property type="project" value="UniProtKB-KW"/>
</dbReference>
<dbReference type="CDD" id="cd13856">
    <property type="entry name" value="CuRO_1_Tv-LCC_like"/>
    <property type="match status" value="1"/>
</dbReference>
<keyword evidence="7" id="KW-0732">Signal</keyword>
<dbReference type="InterPro" id="IPR045087">
    <property type="entry name" value="Cu-oxidase_fam"/>
</dbReference>
<evidence type="ECO:0000313" key="11">
    <source>
        <dbReference type="EMBL" id="EGO22539.1"/>
    </source>
</evidence>
<protein>
    <submittedName>
        <fullName evidence="11">Laccase</fullName>
    </submittedName>
</protein>
<dbReference type="Gene3D" id="2.60.40.420">
    <property type="entry name" value="Cupredoxins - blue copper proteins"/>
    <property type="match status" value="3"/>
</dbReference>
<sequence length="539" mass="58569">MFYHIAFILLLSTLPSPSFAASIVRGPYPRSSNQGPSTVVGPVTDLNIVNKVIAPDGFERSATLAGGTFPGPIIKANIGDHFSVNVHNQLVDNSMPKVTSIHWHGIFQHGTSYADGTSSVTQCPITANHSFQYNFDVPDQSGTYWYHSHFSTQYCDGLRGPLVIYDPNDPLAYMYDVDDETTIITLADWYHDPSSELNQINGAVTANSTLINGLGRYPGGPASALAVVNVQQGKRYRFRLISMSCDPNFIFSIDGHNMTVIEADGIETEPVEVDSIQIFSAQRYSVVFTANQPVDNYWIRAESNLPNQTFAGGLNSAILRYNGAPALDPTTESTIQNLLVESDLHPLINPGAPGIPEIGKADININFDIDLLPSGLFTMNSASFVTPAAPVLLQILSGSQHPMNLLPAGSVYTLEPNKTVEISVPYSASALGGPHPMHLHGHTFDVIRTSGNSTPNFVNPVRRDTVSLGGNPGDNVTFRFVTDNFGPWFFHCHIDWHLNKGFAVVMAEAPKEIKNHSSSVPAAWDELCPLYDGLTGAQQ</sequence>
<dbReference type="PANTHER" id="PTHR11709">
    <property type="entry name" value="MULTI-COPPER OXIDASE"/>
    <property type="match status" value="1"/>
</dbReference>
<dbReference type="OrthoDB" id="2121828at2759"/>
<dbReference type="GeneID" id="18809943"/>
<dbReference type="InterPro" id="IPR033138">
    <property type="entry name" value="Cu_oxidase_CS"/>
</dbReference>
<evidence type="ECO:0000259" key="9">
    <source>
        <dbReference type="Pfam" id="PF07731"/>
    </source>
</evidence>
<dbReference type="PROSITE" id="PS00079">
    <property type="entry name" value="MULTICOPPER_OXIDASE1"/>
    <property type="match status" value="1"/>
</dbReference>
<evidence type="ECO:0000256" key="5">
    <source>
        <dbReference type="ARBA" id="ARBA00023157"/>
    </source>
</evidence>
<dbReference type="CDD" id="cd13903">
    <property type="entry name" value="CuRO_3_Tv-LCC_like"/>
    <property type="match status" value="1"/>
</dbReference>
<evidence type="ECO:0000256" key="3">
    <source>
        <dbReference type="ARBA" id="ARBA00023002"/>
    </source>
</evidence>
<dbReference type="InterPro" id="IPR008972">
    <property type="entry name" value="Cupredoxin"/>
</dbReference>
<dbReference type="SUPFAM" id="SSF49503">
    <property type="entry name" value="Cupredoxins"/>
    <property type="match status" value="3"/>
</dbReference>
<dbReference type="EMBL" id="GL945437">
    <property type="protein sequence ID" value="EGO22539.1"/>
    <property type="molecule type" value="Genomic_DNA"/>
</dbReference>
<keyword evidence="2" id="KW-0479">Metal-binding</keyword>
<evidence type="ECO:0000256" key="7">
    <source>
        <dbReference type="SAM" id="SignalP"/>
    </source>
</evidence>
<evidence type="ECO:0000256" key="4">
    <source>
        <dbReference type="ARBA" id="ARBA00023008"/>
    </source>
</evidence>
<dbReference type="InterPro" id="IPR011706">
    <property type="entry name" value="Cu-oxidase_C"/>
</dbReference>
<keyword evidence="6" id="KW-0325">Glycoprotein</keyword>
<keyword evidence="3" id="KW-0560">Oxidoreductase</keyword>
<keyword evidence="4" id="KW-0186">Copper</keyword>
<dbReference type="HOGENOM" id="CLU_006504_2_1_1"/>